<reference evidence="2" key="2">
    <citation type="submission" date="2003-01" db="EMBL/GenBank/DDBJ databases">
        <authorList>
            <person name="Genoscope"/>
        </authorList>
    </citation>
    <scope>NUCLEOTIDE SEQUENCE</scope>
    <source>
        <tissue evidence="2">Placenta</tissue>
    </source>
</reference>
<dbReference type="EMBL" id="BX161428">
    <property type="protein sequence ID" value="CAD61900.1"/>
    <property type="molecule type" value="mRNA"/>
</dbReference>
<accession>Q86TX6</accession>
<name>Q86TX6_HUMAN</name>
<dbReference type="AlphaFoldDB" id="Q86TX6"/>
<proteinExistence type="evidence at transcript level"/>
<feature type="region of interest" description="Disordered" evidence="1">
    <location>
        <begin position="21"/>
        <end position="43"/>
    </location>
</feature>
<evidence type="ECO:0000256" key="1">
    <source>
        <dbReference type="SAM" id="MobiDB-lite"/>
    </source>
</evidence>
<organism evidence="2">
    <name type="scientific">Homo sapiens</name>
    <name type="common">Human</name>
    <dbReference type="NCBI Taxonomy" id="9606"/>
    <lineage>
        <taxon>Eukaryota</taxon>
        <taxon>Metazoa</taxon>
        <taxon>Chordata</taxon>
        <taxon>Craniata</taxon>
        <taxon>Vertebrata</taxon>
        <taxon>Euteleostomi</taxon>
        <taxon>Mammalia</taxon>
        <taxon>Eutheria</taxon>
        <taxon>Euarchontoglires</taxon>
        <taxon>Primates</taxon>
        <taxon>Haplorrhini</taxon>
        <taxon>Catarrhini</taxon>
        <taxon>Hominidae</taxon>
        <taxon>Homo</taxon>
    </lineage>
</organism>
<protein>
    <submittedName>
        <fullName evidence="2">Full-length cDNA clone CS0DI006YN07 of Placenta of Homo sapiens (human)</fullName>
    </submittedName>
</protein>
<evidence type="ECO:0000313" key="2">
    <source>
        <dbReference type="EMBL" id="CAD61900.1"/>
    </source>
</evidence>
<sequence>MANFPFSLKLSCQPFHIRRQRMENTHTHSPLKKKNTRSLEKWT</sequence>
<reference evidence="2" key="1">
    <citation type="submission" date="2003-01" db="EMBL/GenBank/DDBJ databases">
        <title>Full-length cDNA libraries and normalization.</title>
        <authorList>
            <person name="Li W.B."/>
            <person name="Gruber C."/>
            <person name="Jessee J."/>
            <person name="Polayes D."/>
        </authorList>
    </citation>
    <scope>NUCLEOTIDE SEQUENCE</scope>
    <source>
        <tissue evidence="2">Placenta</tissue>
    </source>
</reference>